<dbReference type="InParanoid" id="D3AX27"/>
<evidence type="ECO:0000256" key="1">
    <source>
        <dbReference type="SAM" id="Phobius"/>
    </source>
</evidence>
<dbReference type="Proteomes" id="UP000001396">
    <property type="component" value="Unassembled WGS sequence"/>
</dbReference>
<keyword evidence="1" id="KW-1133">Transmembrane helix</keyword>
<dbReference type="GeneID" id="31356187"/>
<protein>
    <submittedName>
        <fullName evidence="2">Uncharacterized protein</fullName>
    </submittedName>
</protein>
<keyword evidence="1" id="KW-0812">Transmembrane</keyword>
<feature type="transmembrane region" description="Helical" evidence="1">
    <location>
        <begin position="23"/>
        <end position="44"/>
    </location>
</feature>
<gene>
    <name evidence="2" type="ORF">PPL_00655</name>
</gene>
<accession>D3AX27</accession>
<reference evidence="2 3" key="1">
    <citation type="journal article" date="2011" name="Genome Res.">
        <title>Phylogeny-wide analysis of social amoeba genomes highlights ancient origins for complex intercellular communication.</title>
        <authorList>
            <person name="Heidel A.J."/>
            <person name="Lawal H.M."/>
            <person name="Felder M."/>
            <person name="Schilde C."/>
            <person name="Helps N.R."/>
            <person name="Tunggal B."/>
            <person name="Rivero F."/>
            <person name="John U."/>
            <person name="Schleicher M."/>
            <person name="Eichinger L."/>
            <person name="Platzer M."/>
            <person name="Noegel A.A."/>
            <person name="Schaap P."/>
            <person name="Gloeckner G."/>
        </authorList>
    </citation>
    <scope>NUCLEOTIDE SEQUENCE [LARGE SCALE GENOMIC DNA]</scope>
    <source>
        <strain evidence="3">ATCC 26659 / Pp 5 / PN500</strain>
    </source>
</reference>
<sequence length="77" mass="9064">MKRKKHYIDVVVDVVDGKTSHRILFSFILFYSALSTLFTIRLMLTQLIKDLSYSLFVAIDRSIFTTIKLQNAWNHQL</sequence>
<keyword evidence="3" id="KW-1185">Reference proteome</keyword>
<proteinExistence type="predicted"/>
<organism evidence="2 3">
    <name type="scientific">Heterostelium pallidum (strain ATCC 26659 / Pp 5 / PN500)</name>
    <name type="common">Cellular slime mold</name>
    <name type="synonym">Polysphondylium pallidum</name>
    <dbReference type="NCBI Taxonomy" id="670386"/>
    <lineage>
        <taxon>Eukaryota</taxon>
        <taxon>Amoebozoa</taxon>
        <taxon>Evosea</taxon>
        <taxon>Eumycetozoa</taxon>
        <taxon>Dictyostelia</taxon>
        <taxon>Acytosteliales</taxon>
        <taxon>Acytosteliaceae</taxon>
        <taxon>Heterostelium</taxon>
    </lineage>
</organism>
<comment type="caution">
    <text evidence="2">The sequence shown here is derived from an EMBL/GenBank/DDBJ whole genome shotgun (WGS) entry which is preliminary data.</text>
</comment>
<name>D3AX27_HETP5</name>
<dbReference type="RefSeq" id="XP_020438953.1">
    <property type="nucleotide sequence ID" value="XM_020571679.1"/>
</dbReference>
<dbReference type="EMBL" id="ADBJ01000002">
    <property type="protein sequence ID" value="EFA86850.1"/>
    <property type="molecule type" value="Genomic_DNA"/>
</dbReference>
<dbReference type="AlphaFoldDB" id="D3AX27"/>
<keyword evidence="1" id="KW-0472">Membrane</keyword>
<evidence type="ECO:0000313" key="3">
    <source>
        <dbReference type="Proteomes" id="UP000001396"/>
    </source>
</evidence>
<evidence type="ECO:0000313" key="2">
    <source>
        <dbReference type="EMBL" id="EFA86850.1"/>
    </source>
</evidence>